<gene>
    <name evidence="2" type="ORF">S03H2_63254</name>
</gene>
<feature type="compositionally biased region" description="Acidic residues" evidence="1">
    <location>
        <begin position="101"/>
        <end position="113"/>
    </location>
</feature>
<dbReference type="AlphaFoldDB" id="X1KMS3"/>
<evidence type="ECO:0000256" key="1">
    <source>
        <dbReference type="SAM" id="MobiDB-lite"/>
    </source>
</evidence>
<evidence type="ECO:0000313" key="2">
    <source>
        <dbReference type="EMBL" id="GAH83358.1"/>
    </source>
</evidence>
<organism evidence="2">
    <name type="scientific">marine sediment metagenome</name>
    <dbReference type="NCBI Taxonomy" id="412755"/>
    <lineage>
        <taxon>unclassified sequences</taxon>
        <taxon>metagenomes</taxon>
        <taxon>ecological metagenomes</taxon>
    </lineage>
</organism>
<reference evidence="2" key="1">
    <citation type="journal article" date="2014" name="Front. Microbiol.">
        <title>High frequency of phylogenetically diverse reductive dehalogenase-homologous genes in deep subseafloor sedimentary metagenomes.</title>
        <authorList>
            <person name="Kawai M."/>
            <person name="Futagami T."/>
            <person name="Toyoda A."/>
            <person name="Takaki Y."/>
            <person name="Nishi S."/>
            <person name="Hori S."/>
            <person name="Arai W."/>
            <person name="Tsubouchi T."/>
            <person name="Morono Y."/>
            <person name="Uchiyama I."/>
            <person name="Ito T."/>
            <person name="Fujiyama A."/>
            <person name="Inagaki F."/>
            <person name="Takami H."/>
        </authorList>
    </citation>
    <scope>NUCLEOTIDE SEQUENCE</scope>
    <source>
        <strain evidence="2">Expedition CK06-06</strain>
    </source>
</reference>
<feature type="region of interest" description="Disordered" evidence="1">
    <location>
        <begin position="96"/>
        <end position="126"/>
    </location>
</feature>
<proteinExistence type="predicted"/>
<sequence>IEQEKENIEQTQEVIHQSTYFQEKLEEQEEELEWEYEEKDEVEQHQVEAAIEEELKTKPKSIINEKELEYIKVLDPEKQLEAEIFYEFIEELANKQNEEKEEREENEEQEEISTEQKVSQIMRFIV</sequence>
<protein>
    <submittedName>
        <fullName evidence="2">Uncharacterized protein</fullName>
    </submittedName>
</protein>
<comment type="caution">
    <text evidence="2">The sequence shown here is derived from an EMBL/GenBank/DDBJ whole genome shotgun (WGS) entry which is preliminary data.</text>
</comment>
<dbReference type="EMBL" id="BARU01040963">
    <property type="protein sequence ID" value="GAH83358.1"/>
    <property type="molecule type" value="Genomic_DNA"/>
</dbReference>
<name>X1KMS3_9ZZZZ</name>
<accession>X1KMS3</accession>
<feature type="non-terminal residue" evidence="2">
    <location>
        <position position="1"/>
    </location>
</feature>